<dbReference type="OrthoDB" id="9791620at2"/>
<dbReference type="PANTHER" id="PTHR42924">
    <property type="entry name" value="EXONUCLEASE"/>
    <property type="match status" value="1"/>
</dbReference>
<dbReference type="SMART" id="SM00481">
    <property type="entry name" value="POLIIIAc"/>
    <property type="match status" value="1"/>
</dbReference>
<protein>
    <recommendedName>
        <fullName evidence="1">Polymerase/histidinol phosphatase N-terminal domain-containing protein</fullName>
    </recommendedName>
</protein>
<dbReference type="Pfam" id="PF02811">
    <property type="entry name" value="PHP"/>
    <property type="match status" value="1"/>
</dbReference>
<evidence type="ECO:0000313" key="3">
    <source>
        <dbReference type="Proteomes" id="UP000245845"/>
    </source>
</evidence>
<dbReference type="InterPro" id="IPR004013">
    <property type="entry name" value="PHP_dom"/>
</dbReference>
<dbReference type="Proteomes" id="UP000245845">
    <property type="component" value="Unassembled WGS sequence"/>
</dbReference>
<dbReference type="PANTHER" id="PTHR42924:SF3">
    <property type="entry name" value="POLYMERASE_HISTIDINOL PHOSPHATASE N-TERMINAL DOMAIN-CONTAINING PROTEIN"/>
    <property type="match status" value="1"/>
</dbReference>
<proteinExistence type="predicted"/>
<dbReference type="GO" id="GO:0035312">
    <property type="term" value="F:5'-3' DNA exonuclease activity"/>
    <property type="evidence" value="ECO:0007669"/>
    <property type="project" value="TreeGrafter"/>
</dbReference>
<gene>
    <name evidence="2" type="ORF">A8806_12210</name>
</gene>
<dbReference type="InterPro" id="IPR003141">
    <property type="entry name" value="Pol/His_phosphatase_N"/>
</dbReference>
<dbReference type="Gene3D" id="3.20.20.140">
    <property type="entry name" value="Metal-dependent hydrolases"/>
    <property type="match status" value="1"/>
</dbReference>
<evidence type="ECO:0000259" key="1">
    <source>
        <dbReference type="SMART" id="SM00481"/>
    </source>
</evidence>
<dbReference type="CDD" id="cd07432">
    <property type="entry name" value="PHP_HisPPase"/>
    <property type="match status" value="1"/>
</dbReference>
<dbReference type="EMBL" id="QGDL01000022">
    <property type="protein sequence ID" value="PWJ20625.1"/>
    <property type="molecule type" value="Genomic_DNA"/>
</dbReference>
<feature type="domain" description="Polymerase/histidinol phosphatase N-terminal" evidence="1">
    <location>
        <begin position="6"/>
        <end position="74"/>
    </location>
</feature>
<reference evidence="2 3" key="1">
    <citation type="submission" date="2018-05" db="EMBL/GenBank/DDBJ databases">
        <title>The Hungate 1000. A catalogue of reference genomes from the rumen microbiome.</title>
        <authorList>
            <person name="Kelly W."/>
        </authorList>
    </citation>
    <scope>NUCLEOTIDE SEQUENCE [LARGE SCALE GENOMIC DNA]</scope>
    <source>
        <strain evidence="2 3">NLAE-zl-C242</strain>
    </source>
</reference>
<dbReference type="AlphaFoldDB" id="A0A2Y9BKI1"/>
<name>A0A2Y9BKI1_9FIRM</name>
<accession>A0A2Y9BKI1</accession>
<dbReference type="GO" id="GO:0004534">
    <property type="term" value="F:5'-3' RNA exonuclease activity"/>
    <property type="evidence" value="ECO:0007669"/>
    <property type="project" value="TreeGrafter"/>
</dbReference>
<dbReference type="InterPro" id="IPR016195">
    <property type="entry name" value="Pol/histidinol_Pase-like"/>
</dbReference>
<dbReference type="InterPro" id="IPR052018">
    <property type="entry name" value="PHP_domain"/>
</dbReference>
<evidence type="ECO:0000313" key="2">
    <source>
        <dbReference type="EMBL" id="PWJ20625.1"/>
    </source>
</evidence>
<dbReference type="RefSeq" id="WP_109733791.1">
    <property type="nucleotide sequence ID" value="NZ_BAAACK010000012.1"/>
</dbReference>
<dbReference type="SUPFAM" id="SSF89550">
    <property type="entry name" value="PHP domain-like"/>
    <property type="match status" value="1"/>
</dbReference>
<organism evidence="2 3">
    <name type="scientific">Faecalicatena orotica</name>
    <dbReference type="NCBI Taxonomy" id="1544"/>
    <lineage>
        <taxon>Bacteria</taxon>
        <taxon>Bacillati</taxon>
        <taxon>Bacillota</taxon>
        <taxon>Clostridia</taxon>
        <taxon>Lachnospirales</taxon>
        <taxon>Lachnospiraceae</taxon>
        <taxon>Faecalicatena</taxon>
    </lineage>
</organism>
<comment type="caution">
    <text evidence="2">The sequence shown here is derived from an EMBL/GenBank/DDBJ whole genome shotgun (WGS) entry which is preliminary data.</text>
</comment>
<keyword evidence="3" id="KW-1185">Reference proteome</keyword>
<sequence length="239" mass="26394">MIPLYYDLHLHSCLSPCGDDDMTPANIVGMASIKGLDVIALTDHNSCLNCPAAMIHGQNYGVTVIPGMELCTAEEVHVICLFSELDNALAFDSYVYEHLMPIKNKEEIFGKQQIMNEDDEVTGTVGNLLINATDIPFDEVVSLTAEYGGIAYPAHIDKTSTSLLSNLGFVPPDSAFTCAEVHDLKNLHKIQKDHPYFLNCNIISSSDAHYLEDIREPQYQIFSESKGLKDILTAINNKL</sequence>